<reference evidence="3" key="1">
    <citation type="submission" date="2016-12" db="EMBL/GenBank/DDBJ databases">
        <authorList>
            <person name="Varghese N."/>
            <person name="Submissions S."/>
        </authorList>
    </citation>
    <scope>NUCLEOTIDE SEQUENCE [LARGE SCALE GENOMIC DNA]</scope>
    <source>
        <strain evidence="3">DSM 16779</strain>
    </source>
</reference>
<feature type="domain" description="LysM" evidence="1">
    <location>
        <begin position="8"/>
        <end position="32"/>
    </location>
</feature>
<evidence type="ECO:0000313" key="2">
    <source>
        <dbReference type="EMBL" id="SIO25868.1"/>
    </source>
</evidence>
<proteinExistence type="predicted"/>
<organism evidence="2 3">
    <name type="scientific">Chryseobacterium scophthalmum</name>
    <dbReference type="NCBI Taxonomy" id="59733"/>
    <lineage>
        <taxon>Bacteria</taxon>
        <taxon>Pseudomonadati</taxon>
        <taxon>Bacteroidota</taxon>
        <taxon>Flavobacteriia</taxon>
        <taxon>Flavobacteriales</taxon>
        <taxon>Weeksellaceae</taxon>
        <taxon>Chryseobacterium group</taxon>
        <taxon>Chryseobacterium</taxon>
    </lineage>
</organism>
<dbReference type="Proteomes" id="UP000184782">
    <property type="component" value="Unassembled WGS sequence"/>
</dbReference>
<accession>A0A1N6I1E1</accession>
<sequence>MITDFIKHKVRPDDNLSSIAARINISEKDLKEFHNQNCGKMDKLFVTNLKGIEFVLIPVHFISEEEKKIEQQQLLPPAYYFLKFHFDTYSVEENFDQSESENLKFNYKIDLNIREEKENIIAETHIKDVTKNNEILDNKISSLSLKCMESLYPISYKISLNGKIESFFKHQSLIKKFKAKRNDIEDFFVGDISEKYLNTFEENISDETYFFRKMQSNILYQILFPNLEWFDKKSTWKEKFYIQINSFPLEFSFQTEQLFEDSEFVETTVKGTLLENCSLREFLKGNRIENENEDFENSINAEIQIKYFTHNITKQLHEIKSSANIWYQDELFQKHQLQITHN</sequence>
<gene>
    <name evidence="2" type="ORF">SAMN05421769_3092</name>
</gene>
<dbReference type="InterPro" id="IPR018392">
    <property type="entry name" value="LysM"/>
</dbReference>
<evidence type="ECO:0000313" key="3">
    <source>
        <dbReference type="Proteomes" id="UP000184782"/>
    </source>
</evidence>
<dbReference type="AlphaFoldDB" id="A0A1N6I1E1"/>
<name>A0A1N6I1E1_9FLAO</name>
<keyword evidence="3" id="KW-1185">Reference proteome</keyword>
<evidence type="ECO:0000259" key="1">
    <source>
        <dbReference type="Pfam" id="PF01476"/>
    </source>
</evidence>
<dbReference type="OrthoDB" id="1246696at2"/>
<dbReference type="STRING" id="59733.SAMN05421769_3092"/>
<dbReference type="Pfam" id="PF01476">
    <property type="entry name" value="LysM"/>
    <property type="match status" value="1"/>
</dbReference>
<protein>
    <recommendedName>
        <fullName evidence="1">LysM domain-containing protein</fullName>
    </recommendedName>
</protein>
<dbReference type="RefSeq" id="WP_074231142.1">
    <property type="nucleotide sequence ID" value="NZ_FSRQ01000002.1"/>
</dbReference>
<dbReference type="EMBL" id="FSRQ01000002">
    <property type="protein sequence ID" value="SIO25868.1"/>
    <property type="molecule type" value="Genomic_DNA"/>
</dbReference>
<dbReference type="CDD" id="cd00118">
    <property type="entry name" value="LysM"/>
    <property type="match status" value="1"/>
</dbReference>